<name>A0A4C1WJH8_EUMVA</name>
<dbReference type="Proteomes" id="UP000299102">
    <property type="component" value="Unassembled WGS sequence"/>
</dbReference>
<dbReference type="AlphaFoldDB" id="A0A4C1WJH8"/>
<comment type="caution">
    <text evidence="1">The sequence shown here is derived from an EMBL/GenBank/DDBJ whole genome shotgun (WGS) entry which is preliminary data.</text>
</comment>
<keyword evidence="2" id="KW-1185">Reference proteome</keyword>
<gene>
    <name evidence="1" type="ORF">EVAR_88101_1</name>
</gene>
<reference evidence="1 2" key="1">
    <citation type="journal article" date="2019" name="Commun. Biol.">
        <title>The bagworm genome reveals a unique fibroin gene that provides high tensile strength.</title>
        <authorList>
            <person name="Kono N."/>
            <person name="Nakamura H."/>
            <person name="Ohtoshi R."/>
            <person name="Tomita M."/>
            <person name="Numata K."/>
            <person name="Arakawa K."/>
        </authorList>
    </citation>
    <scope>NUCLEOTIDE SEQUENCE [LARGE SCALE GENOMIC DNA]</scope>
</reference>
<dbReference type="EMBL" id="BGZK01000561">
    <property type="protein sequence ID" value="GBP50265.1"/>
    <property type="molecule type" value="Genomic_DNA"/>
</dbReference>
<evidence type="ECO:0000313" key="1">
    <source>
        <dbReference type="EMBL" id="GBP50265.1"/>
    </source>
</evidence>
<proteinExistence type="predicted"/>
<organism evidence="1 2">
    <name type="scientific">Eumeta variegata</name>
    <name type="common">Bagworm moth</name>
    <name type="synonym">Eumeta japonica</name>
    <dbReference type="NCBI Taxonomy" id="151549"/>
    <lineage>
        <taxon>Eukaryota</taxon>
        <taxon>Metazoa</taxon>
        <taxon>Ecdysozoa</taxon>
        <taxon>Arthropoda</taxon>
        <taxon>Hexapoda</taxon>
        <taxon>Insecta</taxon>
        <taxon>Pterygota</taxon>
        <taxon>Neoptera</taxon>
        <taxon>Endopterygota</taxon>
        <taxon>Lepidoptera</taxon>
        <taxon>Glossata</taxon>
        <taxon>Ditrysia</taxon>
        <taxon>Tineoidea</taxon>
        <taxon>Psychidae</taxon>
        <taxon>Oiketicinae</taxon>
        <taxon>Eumeta</taxon>
    </lineage>
</organism>
<evidence type="ECO:0000313" key="2">
    <source>
        <dbReference type="Proteomes" id="UP000299102"/>
    </source>
</evidence>
<accession>A0A4C1WJH8</accession>
<sequence>MVSQEQQLPPLRFDRRVKVHSSSTTPFIHRSSTPPPSSGCPSIEPSFIRYPIPTQEVSSLLFLASAVRGAAVAPETRTENATEMTASKNETQMALDDDFFTESENRNGIGDESADVRGDLIFVASKLVKLYKHFRRADGRILKNMMFIFTSVGKLLGPYIDIIGALKGVFTPAFAKALIFILQ</sequence>
<protein>
    <submittedName>
        <fullName evidence="1">Uncharacterized protein</fullName>
    </submittedName>
</protein>